<evidence type="ECO:0000313" key="2">
    <source>
        <dbReference type="EMBL" id="MBE9223206.1"/>
    </source>
</evidence>
<reference evidence="2 3" key="1">
    <citation type="submission" date="2020-10" db="EMBL/GenBank/DDBJ databases">
        <authorList>
            <person name="Castelo-Branco R."/>
            <person name="Eusebio N."/>
            <person name="Adriana R."/>
            <person name="Vieira A."/>
            <person name="Brugerolle De Fraissinette N."/>
            <person name="Rezende De Castro R."/>
            <person name="Schneider M.P."/>
            <person name="Vasconcelos V."/>
            <person name="Leao P.N."/>
        </authorList>
    </citation>
    <scope>NUCLEOTIDE SEQUENCE [LARGE SCALE GENOMIC DNA]</scope>
    <source>
        <strain evidence="2 3">LEGE 03274</strain>
    </source>
</reference>
<keyword evidence="3" id="KW-1185">Reference proteome</keyword>
<feature type="transmembrane region" description="Helical" evidence="1">
    <location>
        <begin position="67"/>
        <end position="89"/>
    </location>
</feature>
<keyword evidence="1" id="KW-1133">Transmembrane helix</keyword>
<gene>
    <name evidence="2" type="ORF">IQ215_10910</name>
</gene>
<evidence type="ECO:0000256" key="1">
    <source>
        <dbReference type="SAM" id="Phobius"/>
    </source>
</evidence>
<evidence type="ECO:0000313" key="3">
    <source>
        <dbReference type="Proteomes" id="UP000654604"/>
    </source>
</evidence>
<dbReference type="Proteomes" id="UP000654604">
    <property type="component" value="Unassembled WGS sequence"/>
</dbReference>
<sequence length="121" mass="13687">MNMWLSFFFSLLLTSLVSFATPIIVCVLILVFFYLMAYIPALGFLAEKGYEHTWNFFTIFGDGSGSMGILTIGATCAVVGFLFEALNFYRYQTLVHQPLPSWLLPQNVPDFLSHKGMKGKR</sequence>
<proteinExistence type="predicted"/>
<accession>A0ABR9V7V4</accession>
<protein>
    <submittedName>
        <fullName evidence="2">Uncharacterized protein</fullName>
    </submittedName>
</protein>
<dbReference type="RefSeq" id="WP_193801348.1">
    <property type="nucleotide sequence ID" value="NZ_JADEWC010000025.1"/>
</dbReference>
<comment type="caution">
    <text evidence="2">The sequence shown here is derived from an EMBL/GenBank/DDBJ whole genome shotgun (WGS) entry which is preliminary data.</text>
</comment>
<name>A0ABR9V7V4_9CHRO</name>
<keyword evidence="1" id="KW-0472">Membrane</keyword>
<dbReference type="EMBL" id="JADEWC010000025">
    <property type="protein sequence ID" value="MBE9223206.1"/>
    <property type="molecule type" value="Genomic_DNA"/>
</dbReference>
<organism evidence="2 3">
    <name type="scientific">Cyanobacterium stanieri LEGE 03274</name>
    <dbReference type="NCBI Taxonomy" id="1828756"/>
    <lineage>
        <taxon>Bacteria</taxon>
        <taxon>Bacillati</taxon>
        <taxon>Cyanobacteriota</taxon>
        <taxon>Cyanophyceae</taxon>
        <taxon>Oscillatoriophycideae</taxon>
        <taxon>Chroococcales</taxon>
        <taxon>Geminocystaceae</taxon>
        <taxon>Cyanobacterium</taxon>
    </lineage>
</organism>
<keyword evidence="1" id="KW-0812">Transmembrane</keyword>